<dbReference type="InterPro" id="IPR012474">
    <property type="entry name" value="Frigida"/>
</dbReference>
<feature type="region of interest" description="Disordered" evidence="6">
    <location>
        <begin position="385"/>
        <end position="452"/>
    </location>
</feature>
<dbReference type="AlphaFoldDB" id="A0ABC8T5S2"/>
<reference evidence="7 8" key="1">
    <citation type="submission" date="2024-02" db="EMBL/GenBank/DDBJ databases">
        <authorList>
            <person name="Vignale AGUSTIN F."/>
            <person name="Sosa J E."/>
            <person name="Modenutti C."/>
        </authorList>
    </citation>
    <scope>NUCLEOTIDE SEQUENCE [LARGE SCALE GENOMIC DNA]</scope>
</reference>
<dbReference type="GO" id="GO:0030154">
    <property type="term" value="P:cell differentiation"/>
    <property type="evidence" value="ECO:0007669"/>
    <property type="project" value="UniProtKB-KW"/>
</dbReference>
<comment type="similarity">
    <text evidence="1 5">Belongs to the Frigida family.</text>
</comment>
<evidence type="ECO:0000256" key="4">
    <source>
        <dbReference type="ARBA" id="ARBA00023089"/>
    </source>
</evidence>
<protein>
    <recommendedName>
        <fullName evidence="5">FRIGIDA-like protein</fullName>
    </recommendedName>
</protein>
<name>A0ABC8T5S2_9AQUA</name>
<gene>
    <name evidence="7" type="ORF">ILEXP_LOCUS33641</name>
</gene>
<evidence type="ECO:0000256" key="2">
    <source>
        <dbReference type="ARBA" id="ARBA00022473"/>
    </source>
</evidence>
<organism evidence="7 8">
    <name type="scientific">Ilex paraguariensis</name>
    <name type="common">yerba mate</name>
    <dbReference type="NCBI Taxonomy" id="185542"/>
    <lineage>
        <taxon>Eukaryota</taxon>
        <taxon>Viridiplantae</taxon>
        <taxon>Streptophyta</taxon>
        <taxon>Embryophyta</taxon>
        <taxon>Tracheophyta</taxon>
        <taxon>Spermatophyta</taxon>
        <taxon>Magnoliopsida</taxon>
        <taxon>eudicotyledons</taxon>
        <taxon>Gunneridae</taxon>
        <taxon>Pentapetalae</taxon>
        <taxon>asterids</taxon>
        <taxon>campanulids</taxon>
        <taxon>Aquifoliales</taxon>
        <taxon>Aquifoliaceae</taxon>
        <taxon>Ilex</taxon>
    </lineage>
</organism>
<evidence type="ECO:0000256" key="6">
    <source>
        <dbReference type="SAM" id="MobiDB-lite"/>
    </source>
</evidence>
<proteinExistence type="inferred from homology"/>
<dbReference type="GO" id="GO:0009908">
    <property type="term" value="P:flower development"/>
    <property type="evidence" value="ECO:0007669"/>
    <property type="project" value="UniProtKB-KW"/>
</dbReference>
<accession>A0ABC8T5S2</accession>
<evidence type="ECO:0000313" key="7">
    <source>
        <dbReference type="EMBL" id="CAK9164515.1"/>
    </source>
</evidence>
<keyword evidence="3 5" id="KW-0221">Differentiation</keyword>
<evidence type="ECO:0000256" key="1">
    <source>
        <dbReference type="ARBA" id="ARBA00008956"/>
    </source>
</evidence>
<sequence>MATDIAINPDRFQTFFGELEKRKTLLTKITDLHKTITTHFESIDQSLSKKSQTLDSQIEAFNVETKTAFEELEKRENAIPERESDLAAKIDEQKASAIEDIVNFDHSVSVGEKSLSDILKIYCKRMDSGGLLRFLLAKRKESVALRSEIATAVEEAVDSMRLVLDAVEEFVGMKVEGKVGMADRRWACGMLIQAAVPIGESSGSVGRSLKERAAGVLEKWKGVLGGGEGSGGVGASEATMFLQMVIGFGLKEKFEDDFLRKLVVDFAARRDMPKLAVALGFGDKIGDIIGDLVNSGKEIEAIYFAFESGLTERFPPVELLKTSLRNCRKMANSISQRGKHSMASVERANNLELDATKAIIKCVDDYKLEKQFGIDSLRKRITQLEKARADKKKGAASTSKPSNKRPHGGSGRGSGPPSFRSPKAGRFSNASPSLRHRNPPQSHQAPATRFSAPYTYPSHSVYEAPAGGPYAQGYGGTHSQSPAALPQQYSYPPQAVTAGGVGGGGSYGQGSYGGQNNYVAYDYGAAAAAAAAPTYPPSYQQ</sequence>
<dbReference type="Pfam" id="PF07899">
    <property type="entry name" value="Frigida"/>
    <property type="match status" value="1"/>
</dbReference>
<evidence type="ECO:0000313" key="8">
    <source>
        <dbReference type="Proteomes" id="UP001642360"/>
    </source>
</evidence>
<keyword evidence="4 5" id="KW-0287">Flowering</keyword>
<dbReference type="PANTHER" id="PTHR31791">
    <property type="entry name" value="FRIGIDA-LIKE PROTEIN 3-RELATED"/>
    <property type="match status" value="1"/>
</dbReference>
<keyword evidence="2 5" id="KW-0217">Developmental protein</keyword>
<evidence type="ECO:0000256" key="3">
    <source>
        <dbReference type="ARBA" id="ARBA00022782"/>
    </source>
</evidence>
<comment type="caution">
    <text evidence="7">The sequence shown here is derived from an EMBL/GenBank/DDBJ whole genome shotgun (WGS) entry which is preliminary data.</text>
</comment>
<dbReference type="PANTHER" id="PTHR31791:SF10">
    <property type="entry name" value="FRIGIDA-LIKE PROTEIN"/>
    <property type="match status" value="1"/>
</dbReference>
<dbReference type="EMBL" id="CAUOFW020004225">
    <property type="protein sequence ID" value="CAK9164515.1"/>
    <property type="molecule type" value="Genomic_DNA"/>
</dbReference>
<dbReference type="Proteomes" id="UP001642360">
    <property type="component" value="Unassembled WGS sequence"/>
</dbReference>
<evidence type="ECO:0000256" key="5">
    <source>
        <dbReference type="RuleBase" id="RU364012"/>
    </source>
</evidence>
<keyword evidence="8" id="KW-1185">Reference proteome</keyword>